<keyword evidence="3 8" id="KW-0479">Metal-binding</keyword>
<dbReference type="PANTHER" id="PTHR19136:SF81">
    <property type="entry name" value="MOLYBDENUM COFACTOR GUANYLYLTRANSFERASE"/>
    <property type="match status" value="1"/>
</dbReference>
<dbReference type="RefSeq" id="WP_276282209.1">
    <property type="nucleotide sequence ID" value="NZ_CP119809.1"/>
</dbReference>
<dbReference type="GO" id="GO:0005737">
    <property type="term" value="C:cytoplasm"/>
    <property type="evidence" value="ECO:0007669"/>
    <property type="project" value="UniProtKB-SubCell"/>
</dbReference>
<dbReference type="GO" id="GO:0005525">
    <property type="term" value="F:GTP binding"/>
    <property type="evidence" value="ECO:0007669"/>
    <property type="project" value="UniProtKB-UniRule"/>
</dbReference>
<dbReference type="EMBL" id="JBHSZH010000005">
    <property type="protein sequence ID" value="MFC7082211.1"/>
    <property type="molecule type" value="Genomic_DNA"/>
</dbReference>
<evidence type="ECO:0000256" key="7">
    <source>
        <dbReference type="ARBA" id="ARBA00023150"/>
    </source>
</evidence>
<evidence type="ECO:0000256" key="2">
    <source>
        <dbReference type="ARBA" id="ARBA00022679"/>
    </source>
</evidence>
<evidence type="ECO:0000256" key="4">
    <source>
        <dbReference type="ARBA" id="ARBA00022741"/>
    </source>
</evidence>
<feature type="binding site" evidence="8">
    <location>
        <position position="105"/>
    </location>
    <ligand>
        <name>GTP</name>
        <dbReference type="ChEBI" id="CHEBI:37565"/>
    </ligand>
</feature>
<dbReference type="EC" id="2.7.7.77" evidence="8"/>
<comment type="cofactor">
    <cofactor evidence="8">
        <name>Mg(2+)</name>
        <dbReference type="ChEBI" id="CHEBI:18420"/>
    </cofactor>
</comment>
<dbReference type="SUPFAM" id="SSF53448">
    <property type="entry name" value="Nucleotide-diphospho-sugar transferases"/>
    <property type="match status" value="1"/>
</dbReference>
<keyword evidence="10" id="KW-0548">Nucleotidyltransferase</keyword>
<sequence>MPAGVVVAGGRSTRFGEGDKAVADLAGVPMIRRVADRLAPVVDVLVVNCRADQRASVAAALKGYDRPVRFAIDPDPDEGPMAGIRTGLREVEATDAAYAFVAACDLPFLDADLVAHLFERAASHDAAVPRPTEWFETTHAVYRAKTMADACDDALASGETKIIEPLFELDYVVVEGEELDAFDEASFENVNTRAEFEAAAERLRE</sequence>
<evidence type="ECO:0000256" key="8">
    <source>
        <dbReference type="HAMAP-Rule" id="MF_00316"/>
    </source>
</evidence>
<keyword evidence="2 8" id="KW-0808">Transferase</keyword>
<dbReference type="Pfam" id="PF12804">
    <property type="entry name" value="NTP_transf_3"/>
    <property type="match status" value="1"/>
</dbReference>
<dbReference type="GO" id="GO:0061603">
    <property type="term" value="F:molybdenum cofactor guanylyltransferase activity"/>
    <property type="evidence" value="ECO:0007669"/>
    <property type="project" value="UniProtKB-EC"/>
</dbReference>
<keyword evidence="7 8" id="KW-0501">Molybdenum cofactor biosynthesis</keyword>
<dbReference type="Proteomes" id="UP001596407">
    <property type="component" value="Unassembled WGS sequence"/>
</dbReference>
<proteinExistence type="inferred from homology"/>
<keyword evidence="6 8" id="KW-0342">GTP-binding</keyword>
<dbReference type="AlphaFoldDB" id="A0ABD5WNX3"/>
<dbReference type="PANTHER" id="PTHR19136">
    <property type="entry name" value="MOLYBDENUM COFACTOR GUANYLYLTRANSFERASE"/>
    <property type="match status" value="1"/>
</dbReference>
<dbReference type="CDD" id="cd02503">
    <property type="entry name" value="MobA"/>
    <property type="match status" value="1"/>
</dbReference>
<gene>
    <name evidence="8" type="primary">mobA</name>
    <name evidence="10" type="ORF">ACFQJ6_21115</name>
</gene>
<name>A0ABD5WNX3_9EURY</name>
<dbReference type="HAMAP" id="MF_00316">
    <property type="entry name" value="MobA"/>
    <property type="match status" value="1"/>
</dbReference>
<comment type="function">
    <text evidence="8">Transfers a GMP moiety from GTP to Mo-molybdopterin (Mo-MPT) cofactor (Moco or molybdenum cofactor) to form Mo-molybdopterin guanine dinucleotide (Mo-MGD) cofactor.</text>
</comment>
<comment type="similarity">
    <text evidence="8">Belongs to the MobA family.</text>
</comment>
<dbReference type="InterPro" id="IPR029044">
    <property type="entry name" value="Nucleotide-diphossugar_trans"/>
</dbReference>
<feature type="binding site" evidence="8">
    <location>
        <begin position="7"/>
        <end position="9"/>
    </location>
    <ligand>
        <name>GTP</name>
        <dbReference type="ChEBI" id="CHEBI:37565"/>
    </ligand>
</feature>
<keyword evidence="11" id="KW-1185">Reference proteome</keyword>
<keyword evidence="5 8" id="KW-0460">Magnesium</keyword>
<evidence type="ECO:0000256" key="1">
    <source>
        <dbReference type="ARBA" id="ARBA00022490"/>
    </source>
</evidence>
<keyword evidence="1 8" id="KW-0963">Cytoplasm</keyword>
<keyword evidence="4 8" id="KW-0547">Nucleotide-binding</keyword>
<comment type="domain">
    <text evidence="8">The N-terminal domain determines nucleotide recognition and specific binding, while the C-terminal domain determines the specific binding to the target protein.</text>
</comment>
<comment type="caution">
    <text evidence="10">The sequence shown here is derived from an EMBL/GenBank/DDBJ whole genome shotgun (WGS) entry which is preliminary data.</text>
</comment>
<comment type="catalytic activity">
    <reaction evidence="8">
        <text>Mo-molybdopterin + GTP + H(+) = Mo-molybdopterin guanine dinucleotide + diphosphate</text>
        <dbReference type="Rhea" id="RHEA:34243"/>
        <dbReference type="ChEBI" id="CHEBI:15378"/>
        <dbReference type="ChEBI" id="CHEBI:33019"/>
        <dbReference type="ChEBI" id="CHEBI:37565"/>
        <dbReference type="ChEBI" id="CHEBI:71302"/>
        <dbReference type="ChEBI" id="CHEBI:71310"/>
        <dbReference type="EC" id="2.7.7.77"/>
    </reaction>
</comment>
<dbReference type="InterPro" id="IPR025877">
    <property type="entry name" value="MobA-like_NTP_Trfase"/>
</dbReference>
<accession>A0ABD5WNX3</accession>
<evidence type="ECO:0000313" key="10">
    <source>
        <dbReference type="EMBL" id="MFC7082211.1"/>
    </source>
</evidence>
<protein>
    <recommendedName>
        <fullName evidence="8">Probable molybdenum cofactor guanylyltransferase</fullName>
        <shortName evidence="8">MoCo guanylyltransferase</shortName>
        <ecNumber evidence="8">2.7.7.77</ecNumber>
    </recommendedName>
    <alternativeName>
        <fullName evidence="8">GTP:molybdopterin guanylyltransferase</fullName>
    </alternativeName>
    <alternativeName>
        <fullName evidence="8">Mo-MPT guanylyltransferase</fullName>
    </alternativeName>
    <alternativeName>
        <fullName evidence="8">Molybdopterin guanylyltransferase</fullName>
    </alternativeName>
    <alternativeName>
        <fullName evidence="8">Molybdopterin-guanine dinucleotide synthase</fullName>
        <shortName evidence="8">MGD synthase</shortName>
    </alternativeName>
</protein>
<reference evidence="10 11" key="1">
    <citation type="journal article" date="2019" name="Int. J. Syst. Evol. Microbiol.">
        <title>The Global Catalogue of Microorganisms (GCM) 10K type strain sequencing project: providing services to taxonomists for standard genome sequencing and annotation.</title>
        <authorList>
            <consortium name="The Broad Institute Genomics Platform"/>
            <consortium name="The Broad Institute Genome Sequencing Center for Infectious Disease"/>
            <person name="Wu L."/>
            <person name="Ma J."/>
        </authorList>
    </citation>
    <scope>NUCLEOTIDE SEQUENCE [LARGE SCALE GENOMIC DNA]</scope>
    <source>
        <strain evidence="10 11">DT72</strain>
    </source>
</reference>
<dbReference type="GO" id="GO:0006777">
    <property type="term" value="P:Mo-molybdopterin cofactor biosynthetic process"/>
    <property type="evidence" value="ECO:0007669"/>
    <property type="project" value="UniProtKB-KW"/>
</dbReference>
<dbReference type="GO" id="GO:0046872">
    <property type="term" value="F:metal ion binding"/>
    <property type="evidence" value="ECO:0007669"/>
    <property type="project" value="UniProtKB-KW"/>
</dbReference>
<evidence type="ECO:0000313" key="11">
    <source>
        <dbReference type="Proteomes" id="UP001596407"/>
    </source>
</evidence>
<organism evidence="10 11">
    <name type="scientific">Halorussus caseinilyticus</name>
    <dbReference type="NCBI Taxonomy" id="3034025"/>
    <lineage>
        <taxon>Archaea</taxon>
        <taxon>Methanobacteriati</taxon>
        <taxon>Methanobacteriota</taxon>
        <taxon>Stenosarchaea group</taxon>
        <taxon>Halobacteria</taxon>
        <taxon>Halobacteriales</taxon>
        <taxon>Haladaptataceae</taxon>
        <taxon>Halorussus</taxon>
    </lineage>
</organism>
<dbReference type="Gene3D" id="3.90.550.10">
    <property type="entry name" value="Spore Coat Polysaccharide Biosynthesis Protein SpsA, Chain A"/>
    <property type="match status" value="1"/>
</dbReference>
<evidence type="ECO:0000259" key="9">
    <source>
        <dbReference type="Pfam" id="PF12804"/>
    </source>
</evidence>
<feature type="domain" description="MobA-like NTP transferase" evidence="9">
    <location>
        <begin position="4"/>
        <end position="164"/>
    </location>
</feature>
<evidence type="ECO:0000256" key="6">
    <source>
        <dbReference type="ARBA" id="ARBA00023134"/>
    </source>
</evidence>
<evidence type="ECO:0000256" key="3">
    <source>
        <dbReference type="ARBA" id="ARBA00022723"/>
    </source>
</evidence>
<feature type="binding site" evidence="8">
    <location>
        <position position="20"/>
    </location>
    <ligand>
        <name>GTP</name>
        <dbReference type="ChEBI" id="CHEBI:37565"/>
    </ligand>
</feature>
<dbReference type="InterPro" id="IPR013482">
    <property type="entry name" value="Molybde_CF_guanTrfase"/>
</dbReference>
<feature type="binding site" evidence="8">
    <location>
        <position position="105"/>
    </location>
    <ligand>
        <name>Mg(2+)</name>
        <dbReference type="ChEBI" id="CHEBI:18420"/>
    </ligand>
</feature>
<comment type="caution">
    <text evidence="8">Lacks conserved residue(s) required for the propagation of feature annotation.</text>
</comment>
<feature type="binding site" evidence="8">
    <location>
        <position position="48"/>
    </location>
    <ligand>
        <name>GTP</name>
        <dbReference type="ChEBI" id="CHEBI:37565"/>
    </ligand>
</feature>
<dbReference type="GeneID" id="79304392"/>
<comment type="subcellular location">
    <subcellularLocation>
        <location evidence="8">Cytoplasm</location>
    </subcellularLocation>
</comment>
<evidence type="ECO:0000256" key="5">
    <source>
        <dbReference type="ARBA" id="ARBA00022842"/>
    </source>
</evidence>